<keyword evidence="12 15" id="KW-0472">Membrane</keyword>
<proteinExistence type="inferred from homology"/>
<comment type="cofactor">
    <cofactor evidence="1 13">
        <name>heme</name>
        <dbReference type="ChEBI" id="CHEBI:30413"/>
    </cofactor>
</comment>
<evidence type="ECO:0000313" key="16">
    <source>
        <dbReference type="EMBL" id="KAK3052518.1"/>
    </source>
</evidence>
<keyword evidence="9 14" id="KW-0560">Oxidoreductase</keyword>
<comment type="similarity">
    <text evidence="4 14">Belongs to the cytochrome P450 family.</text>
</comment>
<keyword evidence="17" id="KW-1185">Reference proteome</keyword>
<dbReference type="PROSITE" id="PS00086">
    <property type="entry name" value="CYTOCHROME_P450"/>
    <property type="match status" value="1"/>
</dbReference>
<evidence type="ECO:0000256" key="10">
    <source>
        <dbReference type="ARBA" id="ARBA00023004"/>
    </source>
</evidence>
<evidence type="ECO:0000256" key="3">
    <source>
        <dbReference type="ARBA" id="ARBA00004685"/>
    </source>
</evidence>
<accession>A0AAJ0DEF1</accession>
<evidence type="ECO:0000256" key="7">
    <source>
        <dbReference type="ARBA" id="ARBA00022723"/>
    </source>
</evidence>
<dbReference type="CDD" id="cd11061">
    <property type="entry name" value="CYP67-like"/>
    <property type="match status" value="1"/>
</dbReference>
<dbReference type="PANTHER" id="PTHR24305:SF237">
    <property type="entry name" value="CYTOCHROME P450 MONOOXYGENASE ATNE-RELATED"/>
    <property type="match status" value="1"/>
</dbReference>
<dbReference type="PRINTS" id="PR00463">
    <property type="entry name" value="EP450I"/>
</dbReference>
<evidence type="ECO:0000256" key="2">
    <source>
        <dbReference type="ARBA" id="ARBA00004370"/>
    </source>
</evidence>
<evidence type="ECO:0000256" key="5">
    <source>
        <dbReference type="ARBA" id="ARBA00022617"/>
    </source>
</evidence>
<evidence type="ECO:0000256" key="13">
    <source>
        <dbReference type="PIRSR" id="PIRSR602401-1"/>
    </source>
</evidence>
<dbReference type="GO" id="GO:0020037">
    <property type="term" value="F:heme binding"/>
    <property type="evidence" value="ECO:0007669"/>
    <property type="project" value="InterPro"/>
</dbReference>
<organism evidence="16 17">
    <name type="scientific">Extremus antarcticus</name>
    <dbReference type="NCBI Taxonomy" id="702011"/>
    <lineage>
        <taxon>Eukaryota</taxon>
        <taxon>Fungi</taxon>
        <taxon>Dikarya</taxon>
        <taxon>Ascomycota</taxon>
        <taxon>Pezizomycotina</taxon>
        <taxon>Dothideomycetes</taxon>
        <taxon>Dothideomycetidae</taxon>
        <taxon>Mycosphaerellales</taxon>
        <taxon>Extremaceae</taxon>
        <taxon>Extremus</taxon>
    </lineage>
</organism>
<evidence type="ECO:0000256" key="14">
    <source>
        <dbReference type="RuleBase" id="RU000461"/>
    </source>
</evidence>
<evidence type="ECO:0000256" key="6">
    <source>
        <dbReference type="ARBA" id="ARBA00022692"/>
    </source>
</evidence>
<evidence type="ECO:0008006" key="18">
    <source>
        <dbReference type="Google" id="ProtNLM"/>
    </source>
</evidence>
<dbReference type="InterPro" id="IPR050121">
    <property type="entry name" value="Cytochrome_P450_monoxygenase"/>
</dbReference>
<keyword evidence="6 15" id="KW-0812">Transmembrane</keyword>
<reference evidence="16" key="1">
    <citation type="submission" date="2023-04" db="EMBL/GenBank/DDBJ databases">
        <title>Black Yeasts Isolated from many extreme environments.</title>
        <authorList>
            <person name="Coleine C."/>
            <person name="Stajich J.E."/>
            <person name="Selbmann L."/>
        </authorList>
    </citation>
    <scope>NUCLEOTIDE SEQUENCE</scope>
    <source>
        <strain evidence="16">CCFEE 5312</strain>
    </source>
</reference>
<comment type="subcellular location">
    <subcellularLocation>
        <location evidence="2">Membrane</location>
    </subcellularLocation>
</comment>
<gene>
    <name evidence="16" type="ORF">LTR09_006372</name>
</gene>
<dbReference type="EMBL" id="JAWDJX010000020">
    <property type="protein sequence ID" value="KAK3052518.1"/>
    <property type="molecule type" value="Genomic_DNA"/>
</dbReference>
<dbReference type="GO" id="GO:0005506">
    <property type="term" value="F:iron ion binding"/>
    <property type="evidence" value="ECO:0007669"/>
    <property type="project" value="InterPro"/>
</dbReference>
<comment type="caution">
    <text evidence="16">The sequence shown here is derived from an EMBL/GenBank/DDBJ whole genome shotgun (WGS) entry which is preliminary data.</text>
</comment>
<dbReference type="AlphaFoldDB" id="A0AAJ0DEF1"/>
<feature type="binding site" description="axial binding residue" evidence="13">
    <location>
        <position position="466"/>
    </location>
    <ligand>
        <name>heme</name>
        <dbReference type="ChEBI" id="CHEBI:30413"/>
    </ligand>
    <ligandPart>
        <name>Fe</name>
        <dbReference type="ChEBI" id="CHEBI:18248"/>
    </ligandPart>
</feature>
<dbReference type="Gene3D" id="1.10.630.10">
    <property type="entry name" value="Cytochrome P450"/>
    <property type="match status" value="1"/>
</dbReference>
<evidence type="ECO:0000256" key="1">
    <source>
        <dbReference type="ARBA" id="ARBA00001971"/>
    </source>
</evidence>
<dbReference type="GO" id="GO:0016020">
    <property type="term" value="C:membrane"/>
    <property type="evidence" value="ECO:0007669"/>
    <property type="project" value="UniProtKB-SubCell"/>
</dbReference>
<keyword evidence="5 13" id="KW-0349">Heme</keyword>
<dbReference type="SUPFAM" id="SSF48264">
    <property type="entry name" value="Cytochrome P450"/>
    <property type="match status" value="1"/>
</dbReference>
<dbReference type="FunFam" id="1.10.630.10:FF:000063">
    <property type="entry name" value="Cytochrome P450 monooxygenase"/>
    <property type="match status" value="1"/>
</dbReference>
<dbReference type="Proteomes" id="UP001271007">
    <property type="component" value="Unassembled WGS sequence"/>
</dbReference>
<dbReference type="InterPro" id="IPR036396">
    <property type="entry name" value="Cyt_P450_sf"/>
</dbReference>
<keyword evidence="10 13" id="KW-0408">Iron</keyword>
<evidence type="ECO:0000256" key="4">
    <source>
        <dbReference type="ARBA" id="ARBA00010617"/>
    </source>
</evidence>
<evidence type="ECO:0000256" key="11">
    <source>
        <dbReference type="ARBA" id="ARBA00023033"/>
    </source>
</evidence>
<keyword evidence="7 13" id="KW-0479">Metal-binding</keyword>
<evidence type="ECO:0000256" key="8">
    <source>
        <dbReference type="ARBA" id="ARBA00022989"/>
    </source>
</evidence>
<dbReference type="GO" id="GO:0016705">
    <property type="term" value="F:oxidoreductase activity, acting on paired donors, with incorporation or reduction of molecular oxygen"/>
    <property type="evidence" value="ECO:0007669"/>
    <property type="project" value="InterPro"/>
</dbReference>
<dbReference type="InterPro" id="IPR017972">
    <property type="entry name" value="Cyt_P450_CS"/>
</dbReference>
<dbReference type="PANTHER" id="PTHR24305">
    <property type="entry name" value="CYTOCHROME P450"/>
    <property type="match status" value="1"/>
</dbReference>
<dbReference type="Pfam" id="PF00067">
    <property type="entry name" value="p450"/>
    <property type="match status" value="1"/>
</dbReference>
<protein>
    <recommendedName>
        <fullName evidence="18">Cytochrome P450</fullName>
    </recommendedName>
</protein>
<dbReference type="GO" id="GO:0004497">
    <property type="term" value="F:monooxygenase activity"/>
    <property type="evidence" value="ECO:0007669"/>
    <property type="project" value="UniProtKB-KW"/>
</dbReference>
<feature type="transmembrane region" description="Helical" evidence="15">
    <location>
        <begin position="12"/>
        <end position="33"/>
    </location>
</feature>
<keyword evidence="11 14" id="KW-0503">Monooxygenase</keyword>
<evidence type="ECO:0000313" key="17">
    <source>
        <dbReference type="Proteomes" id="UP001271007"/>
    </source>
</evidence>
<keyword evidence="8 15" id="KW-1133">Transmembrane helix</keyword>
<dbReference type="GO" id="GO:1902181">
    <property type="term" value="P:verruculogen biosynthetic process"/>
    <property type="evidence" value="ECO:0007669"/>
    <property type="project" value="UniProtKB-ARBA"/>
</dbReference>
<sequence>MASLLSQPYGHLSALLLLLCVAPIFYLTGLAVYRIFFHPLAKHPGPLVAKVTDLYSTYHAWKGDRHIDFWRCHEQYGTIVRFGPSSLSFNSATALKEIYGFKANVRKGDFYLAFPATKDSFSTHSAVDKATHARKRRVLSHAFSDSAIKSMEKYILSHVRQLCTNLGEKGAGSRNNLFAPEKSGRVWSEAKNMSLQADYTTFDIMGDLCFGKAFGMLERPDNRFAIDLISNAAHRHLMCGTYLPLHEYHIDKLLFRKIAGMRERYMQFSKGQAAERMQMGEDVNRKDFFYHLLKAKDPETGKGFSTPELWGESNLLIIAGSDTTSTALAASIFYLVHNSRVLAKLAAEVRAAFSDVEEICGGATLSKLQYLRACLDEAMRMSPSVGGLLPRQVLHGGMEVEGHKLPEGTVVGVPHYGIQHNPAYHPEPFEYKPERWIPGSEPDITSESVNVAQSAFCPFSIGPRGCIGKSMAYLELTVALARVIWLYDMRLAPGSHVGEGSTDLEFGRHRSREFQLKDTFTSAKDGPMVEFTARV</sequence>
<name>A0AAJ0DEF1_9PEZI</name>
<dbReference type="PRINTS" id="PR00385">
    <property type="entry name" value="P450"/>
</dbReference>
<evidence type="ECO:0000256" key="9">
    <source>
        <dbReference type="ARBA" id="ARBA00023002"/>
    </source>
</evidence>
<comment type="pathway">
    <text evidence="3">Mycotoxin biosynthesis.</text>
</comment>
<dbReference type="InterPro" id="IPR002401">
    <property type="entry name" value="Cyt_P450_E_grp-I"/>
</dbReference>
<evidence type="ECO:0000256" key="12">
    <source>
        <dbReference type="ARBA" id="ARBA00023136"/>
    </source>
</evidence>
<evidence type="ECO:0000256" key="15">
    <source>
        <dbReference type="SAM" id="Phobius"/>
    </source>
</evidence>
<dbReference type="InterPro" id="IPR001128">
    <property type="entry name" value="Cyt_P450"/>
</dbReference>